<reference evidence="1 2" key="1">
    <citation type="journal article" date="2017" name="Int. J. Syst. Evol. Microbiol.">
        <title>Photobacterium alginatilyticum sp. nov., a marine bacterium isolated from bottom seawater.</title>
        <authorList>
            <person name="Wang X."/>
            <person name="Wang Y."/>
            <person name="Yang X."/>
            <person name="Sun H."/>
            <person name="Li B."/>
            <person name="Zhang X.H."/>
        </authorList>
    </citation>
    <scope>NUCLEOTIDE SEQUENCE [LARGE SCALE GENOMIC DNA]</scope>
    <source>
        <strain evidence="1 2">P03D4</strain>
    </source>
</reference>
<dbReference type="Proteomes" id="UP000738517">
    <property type="component" value="Unassembled WGS sequence"/>
</dbReference>
<organism evidence="1 2">
    <name type="scientific">Photobacterium alginatilyticum</name>
    <dbReference type="NCBI Taxonomy" id="1775171"/>
    <lineage>
        <taxon>Bacteria</taxon>
        <taxon>Pseudomonadati</taxon>
        <taxon>Pseudomonadota</taxon>
        <taxon>Gammaproteobacteria</taxon>
        <taxon>Vibrionales</taxon>
        <taxon>Vibrionaceae</taxon>
        <taxon>Photobacterium</taxon>
    </lineage>
</organism>
<proteinExistence type="predicted"/>
<accession>A0ABW9YQI9</accession>
<keyword evidence="2" id="KW-1185">Reference proteome</keyword>
<name>A0ABW9YQI9_9GAMM</name>
<dbReference type="EMBL" id="RSEJ01000054">
    <property type="protein sequence ID" value="NBI56217.1"/>
    <property type="molecule type" value="Genomic_DNA"/>
</dbReference>
<comment type="caution">
    <text evidence="1">The sequence shown here is derived from an EMBL/GenBank/DDBJ whole genome shotgun (WGS) entry which is preliminary data.</text>
</comment>
<dbReference type="RefSeq" id="WP_160658452.1">
    <property type="nucleotide sequence ID" value="NZ_RSEJ01000054.1"/>
</dbReference>
<sequence length="220" mass="25334">MLSDHEHEDVDALDHLFVGNHGNAVSKPDYFLFNRSVILEKKTLSNSPEDKINVWLNEEAKVDNELASIFRGTMHVEDIISAHPDKTFRRKVINRAYRGYRNDVMRHANKQLRISSKHLGFDNAVKGLLVLNEAVSAFKHDSLVIETEKALYKPDSKLDSIDFVIIISETDLEHKSRNFMCSVLIDDKSESGDYIEMIISKNLLIKWSIYNNRPICFVEN</sequence>
<protein>
    <submittedName>
        <fullName evidence="1">Uncharacterized protein</fullName>
    </submittedName>
</protein>
<evidence type="ECO:0000313" key="2">
    <source>
        <dbReference type="Proteomes" id="UP000738517"/>
    </source>
</evidence>
<gene>
    <name evidence="1" type="ORF">EIZ48_27360</name>
</gene>
<evidence type="ECO:0000313" key="1">
    <source>
        <dbReference type="EMBL" id="NBI56217.1"/>
    </source>
</evidence>